<sequence>MSKRLNIFFVIISVCLVNISCYHKKQDIQNNETLENKNTIKLIKFTNINGILEVFEEHQDGQKEMLFSDTNIKKQYNIENKCFYIKEENSYLRIYYLEFQNNKILTKFISETSGYYFFSSEDQILVNIRSLRNPFGVSFYDINSGNEVIWLDMTQYIKNELYGDDIGKIQLDIVNNEAIITYYDLWNELFENLTVNLKSYDVKRQNIIYSKQIPIEVKNDLIIKPKINIIDTLYKIKDLGYYVTYGKEKDKQWRVYKKDDLLFSLDNVRLYIYDSNIQKVIFLRNKKDNGYYTLSDLDLNTLNLVDIGYSDESIILSNNNSYVAYKTKQDNNLVINILNLKDDRIIENIDYEKFIQQKYDSCEFVKFEYPILGILFIYNNTNDKYLELDINTNDFIIQDVNHFKDFKLDVPSIH</sequence>
<proteinExistence type="predicted"/>
<accession>A0A1H9HA90</accession>
<dbReference type="AlphaFoldDB" id="A0A1H9HA90"/>
<dbReference type="EMBL" id="FOFU01000006">
    <property type="protein sequence ID" value="SEQ59186.1"/>
    <property type="molecule type" value="Genomic_DNA"/>
</dbReference>
<name>A0A1H9HA90_9SPIR</name>
<reference evidence="1 2" key="1">
    <citation type="submission" date="2016-10" db="EMBL/GenBank/DDBJ databases">
        <authorList>
            <person name="de Groot N.N."/>
        </authorList>
    </citation>
    <scope>NUCLEOTIDE SEQUENCE [LARGE SCALE GENOMIC DNA]</scope>
    <source>
        <strain evidence="1 2">B25</strain>
    </source>
</reference>
<protein>
    <submittedName>
        <fullName evidence="1">Uncharacterized protein</fullName>
    </submittedName>
</protein>
<dbReference type="RefSeq" id="WP_074644191.1">
    <property type="nucleotide sequence ID" value="NZ_FOFU01000006.1"/>
</dbReference>
<organism evidence="1 2">
    <name type="scientific">Treponema bryantii</name>
    <dbReference type="NCBI Taxonomy" id="163"/>
    <lineage>
        <taxon>Bacteria</taxon>
        <taxon>Pseudomonadati</taxon>
        <taxon>Spirochaetota</taxon>
        <taxon>Spirochaetia</taxon>
        <taxon>Spirochaetales</taxon>
        <taxon>Treponemataceae</taxon>
        <taxon>Treponema</taxon>
    </lineage>
</organism>
<gene>
    <name evidence="1" type="ORF">SAMN04487977_106108</name>
</gene>
<keyword evidence="2" id="KW-1185">Reference proteome</keyword>
<evidence type="ECO:0000313" key="2">
    <source>
        <dbReference type="Proteomes" id="UP000182360"/>
    </source>
</evidence>
<dbReference type="Proteomes" id="UP000182360">
    <property type="component" value="Unassembled WGS sequence"/>
</dbReference>
<evidence type="ECO:0000313" key="1">
    <source>
        <dbReference type="EMBL" id="SEQ59186.1"/>
    </source>
</evidence>